<keyword evidence="3" id="KW-1185">Reference proteome</keyword>
<comment type="caution">
    <text evidence="2">The sequence shown here is derived from an EMBL/GenBank/DDBJ whole genome shotgun (WGS) entry which is preliminary data.</text>
</comment>
<dbReference type="AlphaFoldDB" id="A0A5N5QLX7"/>
<accession>A0A5N5QLX7</accession>
<feature type="domain" description="DUF6593" evidence="1">
    <location>
        <begin position="26"/>
        <end position="188"/>
    </location>
</feature>
<evidence type="ECO:0000313" key="2">
    <source>
        <dbReference type="EMBL" id="KAB5592511.1"/>
    </source>
</evidence>
<gene>
    <name evidence="2" type="ORF">CTheo_4043</name>
</gene>
<name>A0A5N5QLX7_9AGAM</name>
<sequence length="222" mass="24407">MASESTFTFETDVTLVSNLQLVFSKDNPSNTVLTPINGSGPCYSAAAKTRDGKDMITTYRKSEEPTDDWENKPIIASLQWREFFSDKISFAGKSPSSTSSVFKKRILSTTVSFSDDQGRKYEWRGFGPGLQMVLFEKGGKGGIAEFKRSRLDHATQTLSPAILTLDPRATEIIDLVVISFLVLEKDRRIDDTSTSNKADALTLSNIGVGNVLNNDNVRGHGV</sequence>
<proteinExistence type="predicted"/>
<dbReference type="InterPro" id="IPR046528">
    <property type="entry name" value="DUF6593"/>
</dbReference>
<dbReference type="EMBL" id="SSOP01000062">
    <property type="protein sequence ID" value="KAB5592511.1"/>
    <property type="molecule type" value="Genomic_DNA"/>
</dbReference>
<evidence type="ECO:0000259" key="1">
    <source>
        <dbReference type="Pfam" id="PF20236"/>
    </source>
</evidence>
<organism evidence="2 3">
    <name type="scientific">Ceratobasidium theobromae</name>
    <dbReference type="NCBI Taxonomy" id="1582974"/>
    <lineage>
        <taxon>Eukaryota</taxon>
        <taxon>Fungi</taxon>
        <taxon>Dikarya</taxon>
        <taxon>Basidiomycota</taxon>
        <taxon>Agaricomycotina</taxon>
        <taxon>Agaricomycetes</taxon>
        <taxon>Cantharellales</taxon>
        <taxon>Ceratobasidiaceae</taxon>
        <taxon>Ceratobasidium</taxon>
    </lineage>
</organism>
<dbReference type="Pfam" id="PF20236">
    <property type="entry name" value="DUF6593"/>
    <property type="match status" value="1"/>
</dbReference>
<dbReference type="OrthoDB" id="3256331at2759"/>
<protein>
    <recommendedName>
        <fullName evidence="1">DUF6593 domain-containing protein</fullName>
    </recommendedName>
</protein>
<evidence type="ECO:0000313" key="3">
    <source>
        <dbReference type="Proteomes" id="UP000383932"/>
    </source>
</evidence>
<reference evidence="2 3" key="1">
    <citation type="journal article" date="2019" name="Fungal Biol. Biotechnol.">
        <title>Draft genome sequence of fastidious pathogen Ceratobasidium theobromae, which causes vascular-streak dieback in Theobroma cacao.</title>
        <authorList>
            <person name="Ali S.S."/>
            <person name="Asman A."/>
            <person name="Shao J."/>
            <person name="Firmansyah A.P."/>
            <person name="Susilo A.W."/>
            <person name="Rosmana A."/>
            <person name="McMahon P."/>
            <person name="Junaid M."/>
            <person name="Guest D."/>
            <person name="Kheng T.Y."/>
            <person name="Meinhardt L.W."/>
            <person name="Bailey B.A."/>
        </authorList>
    </citation>
    <scope>NUCLEOTIDE SEQUENCE [LARGE SCALE GENOMIC DNA]</scope>
    <source>
        <strain evidence="2 3">CT2</strain>
    </source>
</reference>
<dbReference type="Proteomes" id="UP000383932">
    <property type="component" value="Unassembled WGS sequence"/>
</dbReference>